<dbReference type="GO" id="GO:0003723">
    <property type="term" value="F:RNA binding"/>
    <property type="evidence" value="ECO:0007669"/>
    <property type="project" value="InterPro"/>
</dbReference>
<comment type="caution">
    <text evidence="3">The sequence shown here is derived from an EMBL/GenBank/DDBJ whole genome shotgun (WGS) entry which is preliminary data.</text>
</comment>
<dbReference type="Pfam" id="PF00240">
    <property type="entry name" value="ubiquitin"/>
    <property type="match status" value="1"/>
</dbReference>
<feature type="region of interest" description="Disordered" evidence="1">
    <location>
        <begin position="75"/>
        <end position="125"/>
    </location>
</feature>
<dbReference type="CDD" id="cd01800">
    <property type="entry name" value="Ubl_SF3a120"/>
    <property type="match status" value="1"/>
</dbReference>
<dbReference type="AlphaFoldDB" id="A0A9W9ZGS0"/>
<dbReference type="GO" id="GO:0000381">
    <property type="term" value="P:regulation of alternative mRNA splicing, via spliceosome"/>
    <property type="evidence" value="ECO:0007669"/>
    <property type="project" value="TreeGrafter"/>
</dbReference>
<dbReference type="InterPro" id="IPR029071">
    <property type="entry name" value="Ubiquitin-like_domsf"/>
</dbReference>
<dbReference type="PROSITE" id="PS50053">
    <property type="entry name" value="UBIQUITIN_2"/>
    <property type="match status" value="1"/>
</dbReference>
<dbReference type="InterPro" id="IPR035563">
    <property type="entry name" value="SF3As1_ubi"/>
</dbReference>
<dbReference type="InterPro" id="IPR045146">
    <property type="entry name" value="SF3A1"/>
</dbReference>
<feature type="region of interest" description="Disordered" evidence="1">
    <location>
        <begin position="174"/>
        <end position="200"/>
    </location>
</feature>
<keyword evidence="4" id="KW-1185">Reference proteome</keyword>
<dbReference type="EMBL" id="MU826352">
    <property type="protein sequence ID" value="KAJ7380719.1"/>
    <property type="molecule type" value="Genomic_DNA"/>
</dbReference>
<dbReference type="Proteomes" id="UP001163046">
    <property type="component" value="Unassembled WGS sequence"/>
</dbReference>
<dbReference type="GO" id="GO:0071013">
    <property type="term" value="C:catalytic step 2 spliceosome"/>
    <property type="evidence" value="ECO:0007669"/>
    <property type="project" value="TreeGrafter"/>
</dbReference>
<evidence type="ECO:0000259" key="2">
    <source>
        <dbReference type="PROSITE" id="PS50053"/>
    </source>
</evidence>
<sequence>MRMSIGSSLKQLAERRTDIFGAGDEETMIGKKFGEEDIRKPEKVTWDGHTSSMAATSRLAQQGVTLDQQIEAIHKSKGLTPLEERERIGPKVPHQGKPPEMHRPPTTAIPPPPSMGTMTVSRAPPPPPLSMMMNLPPPPPILPPGGPPQFMGIPPPPPPGGLPRMPPPRFVNPNPPVAPPMSNKRDADGDDMGGKKSRTEPAEANLIPEEVFLSSNPNPVTFGVQIPHMPDKTEWKLDGKTIRLTLPLTDQVSVIKAKLHDIIGMPAGKQKLQLGGIFIKDSNSLAYYNVTPVSIVQLQLKERGGRKK</sequence>
<feature type="compositionally biased region" description="Basic and acidic residues" evidence="1">
    <location>
        <begin position="183"/>
        <end position="200"/>
    </location>
</feature>
<dbReference type="GO" id="GO:0045292">
    <property type="term" value="P:mRNA cis splicing, via spliceosome"/>
    <property type="evidence" value="ECO:0007669"/>
    <property type="project" value="InterPro"/>
</dbReference>
<dbReference type="PANTHER" id="PTHR15316">
    <property type="entry name" value="SPLICEOSOME ASSOCIATED PROTEIN 114/SWAP SPLICING FACTOR-RELATED"/>
    <property type="match status" value="1"/>
</dbReference>
<name>A0A9W9ZGS0_9CNID</name>
<dbReference type="FunFam" id="3.10.20.90:FF:000091">
    <property type="entry name" value="Splicing factor 3A subunit 1"/>
    <property type="match status" value="1"/>
</dbReference>
<organism evidence="3 4">
    <name type="scientific">Desmophyllum pertusum</name>
    <dbReference type="NCBI Taxonomy" id="174260"/>
    <lineage>
        <taxon>Eukaryota</taxon>
        <taxon>Metazoa</taxon>
        <taxon>Cnidaria</taxon>
        <taxon>Anthozoa</taxon>
        <taxon>Hexacorallia</taxon>
        <taxon>Scleractinia</taxon>
        <taxon>Caryophylliina</taxon>
        <taxon>Caryophylliidae</taxon>
        <taxon>Desmophyllum</taxon>
    </lineage>
</organism>
<proteinExistence type="predicted"/>
<feature type="domain" description="Ubiquitin-like" evidence="2">
    <location>
        <begin position="237"/>
        <end position="305"/>
    </location>
</feature>
<evidence type="ECO:0000313" key="4">
    <source>
        <dbReference type="Proteomes" id="UP001163046"/>
    </source>
</evidence>
<evidence type="ECO:0000313" key="3">
    <source>
        <dbReference type="EMBL" id="KAJ7380719.1"/>
    </source>
</evidence>
<dbReference type="SMART" id="SM00213">
    <property type="entry name" value="UBQ"/>
    <property type="match status" value="1"/>
</dbReference>
<dbReference type="SUPFAM" id="SSF54236">
    <property type="entry name" value="Ubiquitin-like"/>
    <property type="match status" value="1"/>
</dbReference>
<reference evidence="3" key="1">
    <citation type="submission" date="2023-01" db="EMBL/GenBank/DDBJ databases">
        <title>Genome assembly of the deep-sea coral Lophelia pertusa.</title>
        <authorList>
            <person name="Herrera S."/>
            <person name="Cordes E."/>
        </authorList>
    </citation>
    <scope>NUCLEOTIDE SEQUENCE</scope>
    <source>
        <strain evidence="3">USNM1676648</strain>
        <tissue evidence="3">Polyp</tissue>
    </source>
</reference>
<protein>
    <submittedName>
        <fullName evidence="3">Splicing factor 3a, subunit 1</fullName>
    </submittedName>
</protein>
<dbReference type="InterPro" id="IPR000626">
    <property type="entry name" value="Ubiquitin-like_dom"/>
</dbReference>
<dbReference type="InterPro" id="IPR019956">
    <property type="entry name" value="Ubiquitin_dom"/>
</dbReference>
<dbReference type="OrthoDB" id="447637at2759"/>
<dbReference type="GO" id="GO:0005686">
    <property type="term" value="C:U2 snRNP"/>
    <property type="evidence" value="ECO:0007669"/>
    <property type="project" value="TreeGrafter"/>
</dbReference>
<accession>A0A9W9ZGS0</accession>
<dbReference type="Gene3D" id="3.10.20.90">
    <property type="entry name" value="Phosphatidylinositol 3-kinase Catalytic Subunit, Chain A, domain 1"/>
    <property type="match status" value="1"/>
</dbReference>
<dbReference type="GO" id="GO:0071004">
    <property type="term" value="C:U2-type prespliceosome"/>
    <property type="evidence" value="ECO:0007669"/>
    <property type="project" value="TreeGrafter"/>
</dbReference>
<dbReference type="PRINTS" id="PR00348">
    <property type="entry name" value="UBIQUITIN"/>
</dbReference>
<evidence type="ECO:0000256" key="1">
    <source>
        <dbReference type="SAM" id="MobiDB-lite"/>
    </source>
</evidence>
<gene>
    <name evidence="3" type="primary">SF3A1_1</name>
    <name evidence="3" type="ORF">OS493_007089</name>
</gene>
<dbReference type="PANTHER" id="PTHR15316:SF1">
    <property type="entry name" value="SPLICING FACTOR 3A SUBUNIT 1"/>
    <property type="match status" value="1"/>
</dbReference>